<dbReference type="InterPro" id="IPR038731">
    <property type="entry name" value="RgtA/B/C-like"/>
</dbReference>
<sequence>MLISPQKITGHSVLRNLIFLLAINVIIRTAWLLFMHPPQALDFEWYYTHAVQMASGGGYRQGNLYTAYWPIGYPYFLSLLFRITGPSVWAGLIANAILSVMIVMLIYAITLQLAHRPTLSLFAAVGYTVLPSQIEWNAVLGSEELYTMLILASLCVYICAAERNRRLGLFVLISGVILGLSCDVRPISLLFPFAIWVYELWIRRFPFIKATLTLMCMYIGLAIGICPVTIRNAIALHHFILVSTNGGVDLWQGTHVDGSYFWSWNPKINPLLAAGSNQYLEGKIGTHIFIEHVIHHPIWTVIHGVLKWFFLYWVDWNVVGVTFQAFTKEPIQWLVKSAMWFDTIVYWAWMCICAIGAWKGIKLGLQSWKVIALPIAYIAYNTAIFFFFPAWDRFRYPMMPLFAILFGLGIYVIVLELQQRRAVTTVKSTITISQ</sequence>
<evidence type="ECO:0000256" key="7">
    <source>
        <dbReference type="ARBA" id="ARBA00023136"/>
    </source>
</evidence>
<organism evidence="10 11">
    <name type="scientific">Alicyclobacillus fastidiosus</name>
    <dbReference type="NCBI Taxonomy" id="392011"/>
    <lineage>
        <taxon>Bacteria</taxon>
        <taxon>Bacillati</taxon>
        <taxon>Bacillota</taxon>
        <taxon>Bacilli</taxon>
        <taxon>Bacillales</taxon>
        <taxon>Alicyclobacillaceae</taxon>
        <taxon>Alicyclobacillus</taxon>
    </lineage>
</organism>
<protein>
    <submittedName>
        <fullName evidence="10">Glycosyltransferase family 39 protein</fullName>
        <ecNumber evidence="10">2.4.-.-</ecNumber>
    </submittedName>
</protein>
<feature type="transmembrane region" description="Helical" evidence="8">
    <location>
        <begin position="88"/>
        <end position="109"/>
    </location>
</feature>
<evidence type="ECO:0000259" key="9">
    <source>
        <dbReference type="Pfam" id="PF13231"/>
    </source>
</evidence>
<feature type="domain" description="Glycosyltransferase RgtA/B/C/D-like" evidence="9">
    <location>
        <begin position="70"/>
        <end position="223"/>
    </location>
</feature>
<dbReference type="PANTHER" id="PTHR33908">
    <property type="entry name" value="MANNOSYLTRANSFERASE YKCB-RELATED"/>
    <property type="match status" value="1"/>
</dbReference>
<feature type="transmembrane region" description="Helical" evidence="8">
    <location>
        <begin position="370"/>
        <end position="391"/>
    </location>
</feature>
<dbReference type="GO" id="GO:0016757">
    <property type="term" value="F:glycosyltransferase activity"/>
    <property type="evidence" value="ECO:0007669"/>
    <property type="project" value="UniProtKB-KW"/>
</dbReference>
<dbReference type="InterPro" id="IPR050297">
    <property type="entry name" value="LipidA_mod_glycosyltrf_83"/>
</dbReference>
<proteinExistence type="predicted"/>
<feature type="transmembrane region" description="Helical" evidence="8">
    <location>
        <begin position="145"/>
        <end position="162"/>
    </location>
</feature>
<feature type="transmembrane region" description="Helical" evidence="8">
    <location>
        <begin position="210"/>
        <end position="230"/>
    </location>
</feature>
<evidence type="ECO:0000256" key="1">
    <source>
        <dbReference type="ARBA" id="ARBA00004651"/>
    </source>
</evidence>
<name>A0ABV5ALM4_9BACL</name>
<gene>
    <name evidence="10" type="ORF">KKP3000_003100</name>
</gene>
<evidence type="ECO:0000256" key="6">
    <source>
        <dbReference type="ARBA" id="ARBA00022989"/>
    </source>
</evidence>
<evidence type="ECO:0000256" key="3">
    <source>
        <dbReference type="ARBA" id="ARBA00022676"/>
    </source>
</evidence>
<keyword evidence="5 8" id="KW-0812">Transmembrane</keyword>
<evidence type="ECO:0000256" key="5">
    <source>
        <dbReference type="ARBA" id="ARBA00022692"/>
    </source>
</evidence>
<keyword evidence="6 8" id="KW-1133">Transmembrane helix</keyword>
<dbReference type="EMBL" id="JBDXSU010000043">
    <property type="protein sequence ID" value="MFB5193154.1"/>
    <property type="molecule type" value="Genomic_DNA"/>
</dbReference>
<keyword evidence="3 10" id="KW-0328">Glycosyltransferase</keyword>
<dbReference type="PANTHER" id="PTHR33908:SF11">
    <property type="entry name" value="MEMBRANE PROTEIN"/>
    <property type="match status" value="1"/>
</dbReference>
<feature type="transmembrane region" description="Helical" evidence="8">
    <location>
        <begin position="12"/>
        <end position="34"/>
    </location>
</feature>
<dbReference type="Pfam" id="PF13231">
    <property type="entry name" value="PMT_2"/>
    <property type="match status" value="1"/>
</dbReference>
<dbReference type="EC" id="2.4.-.-" evidence="10"/>
<dbReference type="RefSeq" id="WP_368781048.1">
    <property type="nucleotide sequence ID" value="NZ_CP162942.1"/>
</dbReference>
<keyword evidence="4 10" id="KW-0808">Transferase</keyword>
<feature type="transmembrane region" description="Helical" evidence="8">
    <location>
        <begin position="397"/>
        <end position="417"/>
    </location>
</feature>
<keyword evidence="11" id="KW-1185">Reference proteome</keyword>
<accession>A0ABV5ALM4</accession>
<dbReference type="Proteomes" id="UP001579974">
    <property type="component" value="Unassembled WGS sequence"/>
</dbReference>
<evidence type="ECO:0000313" key="11">
    <source>
        <dbReference type="Proteomes" id="UP001579974"/>
    </source>
</evidence>
<comment type="subcellular location">
    <subcellularLocation>
        <location evidence="1">Cell membrane</location>
        <topology evidence="1">Multi-pass membrane protein</topology>
    </subcellularLocation>
</comment>
<reference evidence="10 11" key="1">
    <citation type="journal article" date="2024" name="Int. J. Mol. Sci.">
        <title>Exploration of Alicyclobacillus spp. Genome in Search of Antibiotic Resistance.</title>
        <authorList>
            <person name="Bucka-Kolendo J."/>
            <person name="Kiousi D.E."/>
            <person name="Dekowska A."/>
            <person name="Mikolajczuk-Szczyrba A."/>
            <person name="Karadedos D.M."/>
            <person name="Michael P."/>
            <person name="Galanis A."/>
            <person name="Sokolowska B."/>
        </authorList>
    </citation>
    <scope>NUCLEOTIDE SEQUENCE [LARGE SCALE GENOMIC DNA]</scope>
    <source>
        <strain evidence="10 11">KKP 3000</strain>
    </source>
</reference>
<evidence type="ECO:0000256" key="8">
    <source>
        <dbReference type="SAM" id="Phobius"/>
    </source>
</evidence>
<evidence type="ECO:0000256" key="2">
    <source>
        <dbReference type="ARBA" id="ARBA00022475"/>
    </source>
</evidence>
<feature type="transmembrane region" description="Helical" evidence="8">
    <location>
        <begin position="169"/>
        <end position="198"/>
    </location>
</feature>
<comment type="caution">
    <text evidence="10">The sequence shown here is derived from an EMBL/GenBank/DDBJ whole genome shotgun (WGS) entry which is preliminary data.</text>
</comment>
<evidence type="ECO:0000256" key="4">
    <source>
        <dbReference type="ARBA" id="ARBA00022679"/>
    </source>
</evidence>
<keyword evidence="2" id="KW-1003">Cell membrane</keyword>
<evidence type="ECO:0000313" key="10">
    <source>
        <dbReference type="EMBL" id="MFB5193154.1"/>
    </source>
</evidence>
<feature type="transmembrane region" description="Helical" evidence="8">
    <location>
        <begin position="338"/>
        <end position="358"/>
    </location>
</feature>
<keyword evidence="7 8" id="KW-0472">Membrane</keyword>